<evidence type="ECO:0000313" key="2">
    <source>
        <dbReference type="EMBL" id="JAH20584.1"/>
    </source>
</evidence>
<feature type="region of interest" description="Disordered" evidence="1">
    <location>
        <begin position="1"/>
        <end position="25"/>
    </location>
</feature>
<reference evidence="2" key="2">
    <citation type="journal article" date="2015" name="Fish Shellfish Immunol.">
        <title>Early steps in the European eel (Anguilla anguilla)-Vibrio vulnificus interaction in the gills: Role of the RtxA13 toxin.</title>
        <authorList>
            <person name="Callol A."/>
            <person name="Pajuelo D."/>
            <person name="Ebbesson L."/>
            <person name="Teles M."/>
            <person name="MacKenzie S."/>
            <person name="Amaro C."/>
        </authorList>
    </citation>
    <scope>NUCLEOTIDE SEQUENCE</scope>
</reference>
<accession>A0A0E9QUS0</accession>
<name>A0A0E9QUS0_ANGAN</name>
<proteinExistence type="predicted"/>
<dbReference type="AlphaFoldDB" id="A0A0E9QUS0"/>
<evidence type="ECO:0000256" key="1">
    <source>
        <dbReference type="SAM" id="MobiDB-lite"/>
    </source>
</evidence>
<organism evidence="2">
    <name type="scientific">Anguilla anguilla</name>
    <name type="common">European freshwater eel</name>
    <name type="synonym">Muraena anguilla</name>
    <dbReference type="NCBI Taxonomy" id="7936"/>
    <lineage>
        <taxon>Eukaryota</taxon>
        <taxon>Metazoa</taxon>
        <taxon>Chordata</taxon>
        <taxon>Craniata</taxon>
        <taxon>Vertebrata</taxon>
        <taxon>Euteleostomi</taxon>
        <taxon>Actinopterygii</taxon>
        <taxon>Neopterygii</taxon>
        <taxon>Teleostei</taxon>
        <taxon>Anguilliformes</taxon>
        <taxon>Anguillidae</taxon>
        <taxon>Anguilla</taxon>
    </lineage>
</organism>
<protein>
    <submittedName>
        <fullName evidence="2">Uncharacterized protein</fullName>
    </submittedName>
</protein>
<sequence length="25" mass="2995">MMVLRGPRETHKRVNNRTYLHGKSN</sequence>
<reference evidence="2" key="1">
    <citation type="submission" date="2014-11" db="EMBL/GenBank/DDBJ databases">
        <authorList>
            <person name="Amaro Gonzalez C."/>
        </authorList>
    </citation>
    <scope>NUCLEOTIDE SEQUENCE</scope>
</reference>
<dbReference type="EMBL" id="GBXM01087993">
    <property type="protein sequence ID" value="JAH20584.1"/>
    <property type="molecule type" value="Transcribed_RNA"/>
</dbReference>